<evidence type="ECO:0000313" key="3">
    <source>
        <dbReference type="Proteomes" id="UP001499851"/>
    </source>
</evidence>
<dbReference type="Proteomes" id="UP001499851">
    <property type="component" value="Unassembled WGS sequence"/>
</dbReference>
<comment type="caution">
    <text evidence="2">The sequence shown here is derived from an EMBL/GenBank/DDBJ whole genome shotgun (WGS) entry which is preliminary data.</text>
</comment>
<feature type="domain" description="ScoMcrA-like SRA" evidence="1">
    <location>
        <begin position="14"/>
        <end position="149"/>
    </location>
</feature>
<name>A0ABN2GP26_9ACTN</name>
<evidence type="ECO:0000313" key="2">
    <source>
        <dbReference type="EMBL" id="GAA1674354.1"/>
    </source>
</evidence>
<accession>A0ABN2GP26</accession>
<organism evidence="2 3">
    <name type="scientific">Glycomyces endophyticus</name>
    <dbReference type="NCBI Taxonomy" id="480996"/>
    <lineage>
        <taxon>Bacteria</taxon>
        <taxon>Bacillati</taxon>
        <taxon>Actinomycetota</taxon>
        <taxon>Actinomycetes</taxon>
        <taxon>Glycomycetales</taxon>
        <taxon>Glycomycetaceae</taxon>
        <taxon>Glycomyces</taxon>
    </lineage>
</organism>
<reference evidence="2 3" key="1">
    <citation type="journal article" date="2019" name="Int. J. Syst. Evol. Microbiol.">
        <title>The Global Catalogue of Microorganisms (GCM) 10K type strain sequencing project: providing services to taxonomists for standard genome sequencing and annotation.</title>
        <authorList>
            <consortium name="The Broad Institute Genomics Platform"/>
            <consortium name="The Broad Institute Genome Sequencing Center for Infectious Disease"/>
            <person name="Wu L."/>
            <person name="Ma J."/>
        </authorList>
    </citation>
    <scope>NUCLEOTIDE SEQUENCE [LARGE SCALE GENOMIC DNA]</scope>
    <source>
        <strain evidence="2 3">JCM 16001</strain>
    </source>
</reference>
<dbReference type="InterPro" id="IPR058712">
    <property type="entry name" value="SRA_ScoMcrA"/>
</dbReference>
<gene>
    <name evidence="2" type="ORF">GCM10009830_20940</name>
</gene>
<protein>
    <recommendedName>
        <fullName evidence="1">ScoMcrA-like SRA domain-containing protein</fullName>
    </recommendedName>
</protein>
<proteinExistence type="predicted"/>
<sequence length="334" mass="37620">MTQGKDIAPGDEATRTEIQAVWGGALQGGILPAKRSDSVLIFSDPSRGEQYGYYDGWLPDDGDGPVYEYTGQGQIGDQEMLRGNKAIREYQADGTTLRVFVASRRRRQGPQVFKYLGEFELDEAEPVYERLVHDATDRERVVFMFRLRPKAGTVVDEAYALPPASRTEITQWAPLGEIGRFRGKHARPQGSRRIAPERNLNTRTTRSASEAVTVRRLEAELCARFEKFLADKNHDVCRFEIRVKGEPGIMRTDTCDETDRVLYEAKGDASRGRVREAIGQLADYRRHLLPKRERCAVLLPNRPTPDVENLIDTSGLALVYEENGEFIGWPVSGS</sequence>
<keyword evidence="3" id="KW-1185">Reference proteome</keyword>
<dbReference type="Pfam" id="PF26348">
    <property type="entry name" value="SRA_ScoMcrA"/>
    <property type="match status" value="1"/>
</dbReference>
<dbReference type="RefSeq" id="WP_344485585.1">
    <property type="nucleotide sequence ID" value="NZ_BAAAQF010000006.1"/>
</dbReference>
<evidence type="ECO:0000259" key="1">
    <source>
        <dbReference type="Pfam" id="PF26348"/>
    </source>
</evidence>
<dbReference type="EMBL" id="BAAAQF010000006">
    <property type="protein sequence ID" value="GAA1674354.1"/>
    <property type="molecule type" value="Genomic_DNA"/>
</dbReference>